<comment type="caution">
    <text evidence="2">The sequence shown here is derived from an EMBL/GenBank/DDBJ whole genome shotgun (WGS) entry which is preliminary data.</text>
</comment>
<dbReference type="AlphaFoldDB" id="A0A4Y8ZSZ2"/>
<accession>A0A4Y8ZSZ2</accession>
<evidence type="ECO:0000313" key="2">
    <source>
        <dbReference type="EMBL" id="TFI59130.1"/>
    </source>
</evidence>
<dbReference type="EMBL" id="SPDV01000009">
    <property type="protein sequence ID" value="TFI59130.1"/>
    <property type="molecule type" value="Genomic_DNA"/>
</dbReference>
<name>A0A4Y8ZSZ2_9SPHN</name>
<reference evidence="2 3" key="1">
    <citation type="submission" date="2019-03" db="EMBL/GenBank/DDBJ databases">
        <title>Genome sequence of Sphingomonas sp. 17J27-24.</title>
        <authorList>
            <person name="Kim M."/>
            <person name="Maeng S."/>
            <person name="Sathiyaraj S."/>
        </authorList>
    </citation>
    <scope>NUCLEOTIDE SEQUENCE [LARGE SCALE GENOMIC DNA]</scope>
    <source>
        <strain evidence="2 3">17J27-24</strain>
    </source>
</reference>
<organism evidence="2 3">
    <name type="scientific">Sphingomonas parva</name>
    <dbReference type="NCBI Taxonomy" id="2555898"/>
    <lineage>
        <taxon>Bacteria</taxon>
        <taxon>Pseudomonadati</taxon>
        <taxon>Pseudomonadota</taxon>
        <taxon>Alphaproteobacteria</taxon>
        <taxon>Sphingomonadales</taxon>
        <taxon>Sphingomonadaceae</taxon>
        <taxon>Sphingomonas</taxon>
    </lineage>
</organism>
<gene>
    <name evidence="2" type="ORF">E2493_06285</name>
</gene>
<sequence>MNIVAASQVPEAQADRSPPDPACSPEEEGRFATHGNRWARYGELCIDRVEASFEAFPDPSLSFTISSDRCPAVGRFGRFCQPADFFERPVPEQIDLLRTAMTGDLRAFADRCGIALDPAPFVDARFDEFYAAFGDGWWFDRVDGDFRLTAKGTSDAAGTRKNWRLAVRDHRRERRIPRGPDVQGAGASGSSPSR</sequence>
<proteinExistence type="predicted"/>
<dbReference type="RefSeq" id="WP_135084854.1">
    <property type="nucleotide sequence ID" value="NZ_SPDV01000009.1"/>
</dbReference>
<feature type="region of interest" description="Disordered" evidence="1">
    <location>
        <begin position="1"/>
        <end position="29"/>
    </location>
</feature>
<evidence type="ECO:0000256" key="1">
    <source>
        <dbReference type="SAM" id="MobiDB-lite"/>
    </source>
</evidence>
<feature type="region of interest" description="Disordered" evidence="1">
    <location>
        <begin position="169"/>
        <end position="194"/>
    </location>
</feature>
<dbReference type="Proteomes" id="UP000298213">
    <property type="component" value="Unassembled WGS sequence"/>
</dbReference>
<keyword evidence="3" id="KW-1185">Reference proteome</keyword>
<protein>
    <submittedName>
        <fullName evidence="2">Uncharacterized protein</fullName>
    </submittedName>
</protein>
<evidence type="ECO:0000313" key="3">
    <source>
        <dbReference type="Proteomes" id="UP000298213"/>
    </source>
</evidence>